<dbReference type="GeneID" id="109581949"/>
<dbReference type="KEGG" id="aqu:109581949"/>
<dbReference type="RefSeq" id="XP_019852018.1">
    <property type="nucleotide sequence ID" value="XM_019996459.1"/>
</dbReference>
<feature type="region of interest" description="Disordered" evidence="1">
    <location>
        <begin position="1"/>
        <end position="31"/>
    </location>
</feature>
<dbReference type="EnsemblMetazoa" id="XM_019996459.1">
    <property type="protein sequence ID" value="XP_019852018.1"/>
    <property type="gene ID" value="LOC109581949"/>
</dbReference>
<reference evidence="3" key="1">
    <citation type="journal article" date="2010" name="Nature">
        <title>The Amphimedon queenslandica genome and the evolution of animal complexity.</title>
        <authorList>
            <person name="Srivastava M."/>
            <person name="Simakov O."/>
            <person name="Chapman J."/>
            <person name="Fahey B."/>
            <person name="Gauthier M.E."/>
            <person name="Mitros T."/>
            <person name="Richards G.S."/>
            <person name="Conaco C."/>
            <person name="Dacre M."/>
            <person name="Hellsten U."/>
            <person name="Larroux C."/>
            <person name="Putnam N.H."/>
            <person name="Stanke M."/>
            <person name="Adamska M."/>
            <person name="Darling A."/>
            <person name="Degnan S.M."/>
            <person name="Oakley T.H."/>
            <person name="Plachetzki D.C."/>
            <person name="Zhai Y."/>
            <person name="Adamski M."/>
            <person name="Calcino A."/>
            <person name="Cummins S.F."/>
            <person name="Goodstein D.M."/>
            <person name="Harris C."/>
            <person name="Jackson D.J."/>
            <person name="Leys S.P."/>
            <person name="Shu S."/>
            <person name="Woodcroft B.J."/>
            <person name="Vervoort M."/>
            <person name="Kosik K.S."/>
            <person name="Manning G."/>
            <person name="Degnan B.M."/>
            <person name="Rokhsar D.S."/>
        </authorList>
    </citation>
    <scope>NUCLEOTIDE SEQUENCE [LARGE SCALE GENOMIC DNA]</scope>
</reference>
<protein>
    <recommendedName>
        <fullName evidence="4">Death domain-containing protein</fullName>
    </recommendedName>
</protein>
<dbReference type="Proteomes" id="UP000007879">
    <property type="component" value="Unassembled WGS sequence"/>
</dbReference>
<name>A0AAN0J5L8_AMPQE</name>
<evidence type="ECO:0000256" key="1">
    <source>
        <dbReference type="SAM" id="MobiDB-lite"/>
    </source>
</evidence>
<evidence type="ECO:0000313" key="2">
    <source>
        <dbReference type="EnsemblMetazoa" id="XP_019852018.1"/>
    </source>
</evidence>
<accession>A0AAN0J5L8</accession>
<proteinExistence type="predicted"/>
<evidence type="ECO:0000313" key="3">
    <source>
        <dbReference type="Proteomes" id="UP000007879"/>
    </source>
</evidence>
<reference evidence="2" key="2">
    <citation type="submission" date="2024-06" db="UniProtKB">
        <authorList>
            <consortium name="EnsemblMetazoa"/>
        </authorList>
    </citation>
    <scope>IDENTIFICATION</scope>
</reference>
<dbReference type="AlphaFoldDB" id="A0AAN0J5L8"/>
<feature type="compositionally biased region" description="Polar residues" evidence="1">
    <location>
        <begin position="1"/>
        <end position="22"/>
    </location>
</feature>
<organism evidence="2 3">
    <name type="scientific">Amphimedon queenslandica</name>
    <name type="common">Sponge</name>
    <dbReference type="NCBI Taxonomy" id="400682"/>
    <lineage>
        <taxon>Eukaryota</taxon>
        <taxon>Metazoa</taxon>
        <taxon>Porifera</taxon>
        <taxon>Demospongiae</taxon>
        <taxon>Heteroscleromorpha</taxon>
        <taxon>Haplosclerida</taxon>
        <taxon>Niphatidae</taxon>
        <taxon>Amphimedon</taxon>
    </lineage>
</organism>
<keyword evidence="3" id="KW-1185">Reference proteome</keyword>
<evidence type="ECO:0008006" key="4">
    <source>
        <dbReference type="Google" id="ProtNLM"/>
    </source>
</evidence>
<sequence>MSRTQGRTIDSGTRGMTSNLDNESPGGNAVEDLTQNLPLAWSSPGLDQTCDNAVPKNTEEDISSLLGLRKCVPFFFSSPEGHSKSELFLSTHVFSEALSSLPSHFDRRQLLDFCLSLKIISKESHSHLLQLETMTFPLDCTFLPASETIESFDNVLKLWNATEIIVQQLQLAAQYLKDEITDALLIILSFRISADHIQPLADCLSCSVPESSESVSYKALKILWDWRDKEALHANCRTLVKAFLASEMIPIDITRFVISYIKSEHQVQISVTSSSKNEGDEPSITQLRLNFAQSYIKVIEDIAQERIIDWLKVTSETDIHVFILKRCNWVNYDLLEELDNDLGNNKVFAMYVEQYKSTMKDFKVFQIPSQSIPAVLASGYSIFFILIQPPMRDLYSGSVLHEIKLKLSKKLNTEAVHILISGIVVDEASLWICISIEEQILQKVSDDNIWKHQKQIDYDTLVKGSSYPISGDSLGGAIDYSYSLSIEADDEVDDEARVDFVPGTSHSQLTLSTFDHKDDTKFSAAVEDVDIVGDLVVNLNIGPKLEISMEEFKRIILNQKVPVALCLVAVMGLPDCNKTSILESILRENIKLKETATRNFEEYMTRKKNPDGLSIYELCVLGGKPYDQYSWSFATERYGAIFSILCGLVRHVALAKSDIKSVEFLSDGHVSQNKLVDDHFKWLMGKAAKQLKDISKDEKKEALFLNGLTLANIMDVGVNKALYDFLPIMLSFCRSHLRLVFFSLERDGPKLNEVPDLSADHYSRRSDNRLALTLRSRLNCILHFATLGHNPKQKEDDSKRTFVVASSNSQSVVAGSSSQLHKAATDKIQEEAEKLNIKKFVSNVALVSINDADSLKSAKKEITEFIMKDQIFQKTLPLKWIFLRSLVISAQQKEGDMKTMILRKIDIYDAAAKEIGMDEEEFENFLVTFTDFGSILYMPQFRALRDIVVVDIWEFVRFLNELIYPKEGKKWYKDLTTYGIIKISDASEILKKYVDIFMKIIITFGMAAFINREKAYLNGRFLTEVCYYLPSARINKRSPPSDHTNDYAFLEIESANFPANIQASISHEILKKPNFYLIGNESFNTSQFGYRPPRVRPIQITMVYGANQTKLIFQIKDASTGMHDCVQACKGIIEACCDSLNRMANQI</sequence>